<dbReference type="PANTHER" id="PTHR33693">
    <property type="entry name" value="TYPE-5 URACIL-DNA GLYCOSYLASE"/>
    <property type="match status" value="1"/>
</dbReference>
<name>A0A0N7LYX4_9RHOB</name>
<dbReference type="InterPro" id="IPR005122">
    <property type="entry name" value="Uracil-DNA_glycosylase-like"/>
</dbReference>
<evidence type="ECO:0000259" key="13">
    <source>
        <dbReference type="SMART" id="SM00986"/>
    </source>
</evidence>
<accession>A0A0N7LYX4</accession>
<evidence type="ECO:0000313" key="14">
    <source>
        <dbReference type="EMBL" id="CUH76073.1"/>
    </source>
</evidence>
<evidence type="ECO:0000256" key="4">
    <source>
        <dbReference type="ARBA" id="ARBA00019403"/>
    </source>
</evidence>
<dbReference type="NCBIfam" id="TIGR00758">
    <property type="entry name" value="UDG_fam4"/>
    <property type="match status" value="1"/>
</dbReference>
<dbReference type="SMART" id="SM00987">
    <property type="entry name" value="UreE_C"/>
    <property type="match status" value="1"/>
</dbReference>
<dbReference type="STRING" id="928856.SAMN04488049_10383"/>
<feature type="region of interest" description="Disordered" evidence="12">
    <location>
        <begin position="81"/>
        <end position="101"/>
    </location>
</feature>
<dbReference type="EC" id="3.2.2.27" evidence="3"/>
<dbReference type="Proteomes" id="UP000052022">
    <property type="component" value="Unassembled WGS sequence"/>
</dbReference>
<dbReference type="AlphaFoldDB" id="A0A0N7LYX4"/>
<evidence type="ECO:0000256" key="5">
    <source>
        <dbReference type="ARBA" id="ARBA00022485"/>
    </source>
</evidence>
<dbReference type="SMART" id="SM00986">
    <property type="entry name" value="UDG"/>
    <property type="match status" value="1"/>
</dbReference>
<evidence type="ECO:0000256" key="12">
    <source>
        <dbReference type="SAM" id="MobiDB-lite"/>
    </source>
</evidence>
<comment type="catalytic activity">
    <reaction evidence="1">
        <text>Hydrolyzes single-stranded DNA or mismatched double-stranded DNA and polynucleotides, releasing free uracil.</text>
        <dbReference type="EC" id="3.2.2.27"/>
    </reaction>
</comment>
<organism evidence="14 15">
    <name type="scientific">Tritonibacter multivorans</name>
    <dbReference type="NCBI Taxonomy" id="928856"/>
    <lineage>
        <taxon>Bacteria</taxon>
        <taxon>Pseudomonadati</taxon>
        <taxon>Pseudomonadota</taxon>
        <taxon>Alphaproteobacteria</taxon>
        <taxon>Rhodobacterales</taxon>
        <taxon>Paracoccaceae</taxon>
        <taxon>Tritonibacter</taxon>
    </lineage>
</organism>
<dbReference type="CDD" id="cd10030">
    <property type="entry name" value="UDG-F4_TTUDGA_SPO1dp_like"/>
    <property type="match status" value="1"/>
</dbReference>
<evidence type="ECO:0000256" key="9">
    <source>
        <dbReference type="ARBA" id="ARBA00023004"/>
    </source>
</evidence>
<keyword evidence="15" id="KW-1185">Reference proteome</keyword>
<dbReference type="EMBL" id="CYSD01000012">
    <property type="protein sequence ID" value="CUH76073.1"/>
    <property type="molecule type" value="Genomic_DNA"/>
</dbReference>
<dbReference type="InterPro" id="IPR005273">
    <property type="entry name" value="Ura-DNA_glyco_family4"/>
</dbReference>
<evidence type="ECO:0000256" key="10">
    <source>
        <dbReference type="ARBA" id="ARBA00023014"/>
    </source>
</evidence>
<keyword evidence="8" id="KW-0378">Hydrolase</keyword>
<gene>
    <name evidence="14" type="ORF">TRM7557_00699</name>
</gene>
<evidence type="ECO:0000256" key="11">
    <source>
        <dbReference type="ARBA" id="ARBA00023204"/>
    </source>
</evidence>
<evidence type="ECO:0000256" key="1">
    <source>
        <dbReference type="ARBA" id="ARBA00001400"/>
    </source>
</evidence>
<protein>
    <recommendedName>
        <fullName evidence="4">Type-4 uracil-DNA glycosylase</fullName>
        <ecNumber evidence="3">3.2.2.27</ecNumber>
    </recommendedName>
</protein>
<keyword evidence="11" id="KW-0234">DNA repair</keyword>
<keyword evidence="7" id="KW-0227">DNA damage</keyword>
<keyword evidence="5" id="KW-0004">4Fe-4S</keyword>
<evidence type="ECO:0000313" key="15">
    <source>
        <dbReference type="Proteomes" id="UP000052022"/>
    </source>
</evidence>
<evidence type="ECO:0000256" key="6">
    <source>
        <dbReference type="ARBA" id="ARBA00022723"/>
    </source>
</evidence>
<dbReference type="InterPro" id="IPR036895">
    <property type="entry name" value="Uracil-DNA_glycosylase-like_sf"/>
</dbReference>
<dbReference type="GO" id="GO:0004844">
    <property type="term" value="F:uracil DNA N-glycosylase activity"/>
    <property type="evidence" value="ECO:0007669"/>
    <property type="project" value="UniProtKB-EC"/>
</dbReference>
<keyword evidence="6" id="KW-0479">Metal-binding</keyword>
<sequence>MGQELLAVAAKIAHRSVATGRGPALHRLAFTSVVERFSVSLMESQLDYWSARALLEWQVELGATDAIGDAPVDRYALEDRKPVAAPANRPATPPPPVKPKEVDPVAVATTLAAQAGDLATLEQALAGFEHCALKRGARNLVFADGQPDARVMIIGEAPGRDEDLQGKPFAGREGQLLDKMLAAIDLSRDAGVYLTNVLPWRPPQNRDPQPAEIAMLMPFLERHVALVKPDVLVVMGNTPAQAVLGKRGISRVRGQWDRAWDLPVMPMFHPSHLLRQPQAKRQAWADLLELKARLASLN</sequence>
<proteinExistence type="inferred from homology"/>
<dbReference type="Pfam" id="PF03167">
    <property type="entry name" value="UDG"/>
    <property type="match status" value="1"/>
</dbReference>
<feature type="domain" description="Uracil-DNA glycosylase-like" evidence="13">
    <location>
        <begin position="142"/>
        <end position="288"/>
    </location>
</feature>
<keyword evidence="9" id="KW-0408">Iron</keyword>
<comment type="similarity">
    <text evidence="2">Belongs to the uracil-DNA glycosylase (UDG) superfamily. Type 4 (UDGa) family.</text>
</comment>
<keyword evidence="10" id="KW-0411">Iron-sulfur</keyword>
<evidence type="ECO:0000256" key="8">
    <source>
        <dbReference type="ARBA" id="ARBA00022801"/>
    </source>
</evidence>
<dbReference type="PANTHER" id="PTHR33693:SF1">
    <property type="entry name" value="TYPE-4 URACIL-DNA GLYCOSYLASE"/>
    <property type="match status" value="1"/>
</dbReference>
<dbReference type="SUPFAM" id="SSF52141">
    <property type="entry name" value="Uracil-DNA glycosylase-like"/>
    <property type="match status" value="1"/>
</dbReference>
<evidence type="ECO:0000256" key="3">
    <source>
        <dbReference type="ARBA" id="ARBA00012030"/>
    </source>
</evidence>
<evidence type="ECO:0000256" key="7">
    <source>
        <dbReference type="ARBA" id="ARBA00022763"/>
    </source>
</evidence>
<dbReference type="Gene3D" id="3.40.470.10">
    <property type="entry name" value="Uracil-DNA glycosylase-like domain"/>
    <property type="match status" value="1"/>
</dbReference>
<dbReference type="InterPro" id="IPR051536">
    <property type="entry name" value="UDG_Type-4/5"/>
</dbReference>
<evidence type="ECO:0000256" key="2">
    <source>
        <dbReference type="ARBA" id="ARBA00006521"/>
    </source>
</evidence>
<reference evidence="14 15" key="1">
    <citation type="submission" date="2015-09" db="EMBL/GenBank/DDBJ databases">
        <authorList>
            <consortium name="Swine Surveillance"/>
        </authorList>
    </citation>
    <scope>NUCLEOTIDE SEQUENCE [LARGE SCALE GENOMIC DNA]</scope>
    <source>
        <strain evidence="14 15">CECT 7557</strain>
    </source>
</reference>
<dbReference type="GO" id="GO:0006281">
    <property type="term" value="P:DNA repair"/>
    <property type="evidence" value="ECO:0007669"/>
    <property type="project" value="UniProtKB-KW"/>
</dbReference>
<dbReference type="GO" id="GO:0051539">
    <property type="term" value="F:4 iron, 4 sulfur cluster binding"/>
    <property type="evidence" value="ECO:0007669"/>
    <property type="project" value="UniProtKB-KW"/>
</dbReference>
<dbReference type="GO" id="GO:0046872">
    <property type="term" value="F:metal ion binding"/>
    <property type="evidence" value="ECO:0007669"/>
    <property type="project" value="UniProtKB-KW"/>
</dbReference>